<name>A0AAN5CAC6_9BILA</name>
<sequence length="468" mass="51762">MSRVERKKLEIAVGLVKELEKEKRASPPDSDRLLSQLMLRLTVEALKSFDSDKPFHSRKSQLMKELSNEVLLIIAMGGVNNSSAVTKLAFAFSILLEQMDGKVLANTQSAPEIVHLDDVDVKIEVDHSEVAMSSAKPQPETHVKNNIDDTIAAVARGNAKDATKSGEPSHNFVPDPPSSSVAPVWINQRLSLRAVLDQKEAKDQISGQYNIPNPLGQANLNLFGEASMNNRGGLYGNDTRTVSFFVTINCLGNHSLRSDCNAVGASSSSVVTRDTIDDEIEWLDDSKPSSRTSTRLPPPFAISVNAAPCTSSCPLLQPNSTAHQGISNNSHKKKRPRNEQPVVEAVPIAPTSTDDVYVRKIVFTAATTEFKCFFCPFKLPPSNDIPMIIHAIDSHVRSMHAESFYRNAMKCISCNFGTLFEPLLMEHYAKRTACPVCGEHIMSCVRIQDHFQQRHFSVPMEFHKRKQV</sequence>
<dbReference type="AlphaFoldDB" id="A0AAN5CAC6"/>
<feature type="compositionally biased region" description="Polar residues" evidence="1">
    <location>
        <begin position="320"/>
        <end position="329"/>
    </location>
</feature>
<evidence type="ECO:0000313" key="3">
    <source>
        <dbReference type="Proteomes" id="UP001328107"/>
    </source>
</evidence>
<dbReference type="Proteomes" id="UP001328107">
    <property type="component" value="Unassembled WGS sequence"/>
</dbReference>
<evidence type="ECO:0000256" key="1">
    <source>
        <dbReference type="SAM" id="MobiDB-lite"/>
    </source>
</evidence>
<organism evidence="2 3">
    <name type="scientific">Pristionchus mayeri</name>
    <dbReference type="NCBI Taxonomy" id="1317129"/>
    <lineage>
        <taxon>Eukaryota</taxon>
        <taxon>Metazoa</taxon>
        <taxon>Ecdysozoa</taxon>
        <taxon>Nematoda</taxon>
        <taxon>Chromadorea</taxon>
        <taxon>Rhabditida</taxon>
        <taxon>Rhabditina</taxon>
        <taxon>Diplogasteromorpha</taxon>
        <taxon>Diplogasteroidea</taxon>
        <taxon>Neodiplogasteridae</taxon>
        <taxon>Pristionchus</taxon>
    </lineage>
</organism>
<comment type="caution">
    <text evidence="2">The sequence shown here is derived from an EMBL/GenBank/DDBJ whole genome shotgun (WGS) entry which is preliminary data.</text>
</comment>
<reference evidence="3" key="1">
    <citation type="submission" date="2022-10" db="EMBL/GenBank/DDBJ databases">
        <title>Genome assembly of Pristionchus species.</title>
        <authorList>
            <person name="Yoshida K."/>
            <person name="Sommer R.J."/>
        </authorList>
    </citation>
    <scope>NUCLEOTIDE SEQUENCE [LARGE SCALE GENOMIC DNA]</scope>
    <source>
        <strain evidence="3">RS5460</strain>
    </source>
</reference>
<protein>
    <submittedName>
        <fullName evidence="2">Uncharacterized protein</fullName>
    </submittedName>
</protein>
<proteinExistence type="predicted"/>
<evidence type="ECO:0000313" key="2">
    <source>
        <dbReference type="EMBL" id="GMR35672.1"/>
    </source>
</evidence>
<accession>A0AAN5CAC6</accession>
<gene>
    <name evidence="2" type="ORF">PMAYCL1PPCAC_05867</name>
</gene>
<keyword evidence="3" id="KW-1185">Reference proteome</keyword>
<feature type="region of interest" description="Disordered" evidence="1">
    <location>
        <begin position="320"/>
        <end position="340"/>
    </location>
</feature>
<dbReference type="EMBL" id="BTRK01000002">
    <property type="protein sequence ID" value="GMR35672.1"/>
    <property type="molecule type" value="Genomic_DNA"/>
</dbReference>